<dbReference type="CDD" id="cd16461">
    <property type="entry name" value="RING-H2_EL5-like"/>
    <property type="match status" value="1"/>
</dbReference>
<dbReference type="PROSITE" id="PS50089">
    <property type="entry name" value="ZF_RING_2"/>
    <property type="match status" value="1"/>
</dbReference>
<evidence type="ECO:0000256" key="14">
    <source>
        <dbReference type="ARBA" id="ARBA00024209"/>
    </source>
</evidence>
<gene>
    <name evidence="21" type="ORF">FNV43_RR09415</name>
</gene>
<evidence type="ECO:0000256" key="15">
    <source>
        <dbReference type="ARBA" id="ARBA00047899"/>
    </source>
</evidence>
<protein>
    <recommendedName>
        <fullName evidence="20">RING-type domain-containing protein</fullName>
    </recommendedName>
</protein>
<dbReference type="Pfam" id="PF14380">
    <property type="entry name" value="WAK_assoc"/>
    <property type="match status" value="1"/>
</dbReference>
<evidence type="ECO:0000256" key="4">
    <source>
        <dbReference type="ARBA" id="ARBA00022679"/>
    </source>
</evidence>
<dbReference type="GO" id="GO:0016020">
    <property type="term" value="C:membrane"/>
    <property type="evidence" value="ECO:0007669"/>
    <property type="project" value="UniProtKB-SubCell"/>
</dbReference>
<evidence type="ECO:0000256" key="17">
    <source>
        <dbReference type="PROSITE-ProRule" id="PRU00175"/>
    </source>
</evidence>
<reference evidence="21" key="1">
    <citation type="submission" date="2020-03" db="EMBL/GenBank/DDBJ databases">
        <title>A high-quality chromosome-level genome assembly of a woody plant with both climbing and erect habits, Rhamnella rubrinervis.</title>
        <authorList>
            <person name="Lu Z."/>
            <person name="Yang Y."/>
            <person name="Zhu X."/>
            <person name="Sun Y."/>
        </authorList>
    </citation>
    <scope>NUCLEOTIDE SEQUENCE</scope>
    <source>
        <strain evidence="21">BYM</strain>
        <tissue evidence="21">Leaf</tissue>
    </source>
</reference>
<evidence type="ECO:0000256" key="6">
    <source>
        <dbReference type="ARBA" id="ARBA00022723"/>
    </source>
</evidence>
<dbReference type="Gene3D" id="3.30.40.10">
    <property type="entry name" value="Zinc/RING finger domain, C3HC4 (zinc finger)"/>
    <property type="match status" value="1"/>
</dbReference>
<dbReference type="Proteomes" id="UP000796880">
    <property type="component" value="Unassembled WGS sequence"/>
</dbReference>
<evidence type="ECO:0000256" key="8">
    <source>
        <dbReference type="ARBA" id="ARBA00022771"/>
    </source>
</evidence>
<evidence type="ECO:0000313" key="22">
    <source>
        <dbReference type="Proteomes" id="UP000796880"/>
    </source>
</evidence>
<dbReference type="InterPro" id="IPR001841">
    <property type="entry name" value="Znf_RING"/>
</dbReference>
<organism evidence="21 22">
    <name type="scientific">Rhamnella rubrinervis</name>
    <dbReference type="NCBI Taxonomy" id="2594499"/>
    <lineage>
        <taxon>Eukaryota</taxon>
        <taxon>Viridiplantae</taxon>
        <taxon>Streptophyta</taxon>
        <taxon>Embryophyta</taxon>
        <taxon>Tracheophyta</taxon>
        <taxon>Spermatophyta</taxon>
        <taxon>Magnoliopsida</taxon>
        <taxon>eudicotyledons</taxon>
        <taxon>Gunneridae</taxon>
        <taxon>Pentapetalae</taxon>
        <taxon>rosids</taxon>
        <taxon>fabids</taxon>
        <taxon>Rosales</taxon>
        <taxon>Rhamnaceae</taxon>
        <taxon>rhamnoid group</taxon>
        <taxon>Rhamneae</taxon>
        <taxon>Rhamnella</taxon>
    </lineage>
</organism>
<proteinExistence type="inferred from homology"/>
<dbReference type="InterPro" id="IPR025287">
    <property type="entry name" value="WAK_GUB"/>
</dbReference>
<keyword evidence="22" id="KW-1185">Reference proteome</keyword>
<dbReference type="GO" id="GO:0030247">
    <property type="term" value="F:polysaccharide binding"/>
    <property type="evidence" value="ECO:0007669"/>
    <property type="project" value="InterPro"/>
</dbReference>
<dbReference type="OrthoDB" id="1149769at2759"/>
<evidence type="ECO:0000256" key="13">
    <source>
        <dbReference type="ARBA" id="ARBA00023180"/>
    </source>
</evidence>
<evidence type="ECO:0000256" key="3">
    <source>
        <dbReference type="ARBA" id="ARBA00004906"/>
    </source>
</evidence>
<evidence type="ECO:0000256" key="9">
    <source>
        <dbReference type="ARBA" id="ARBA00022786"/>
    </source>
</evidence>
<comment type="subcellular location">
    <subcellularLocation>
        <location evidence="2">Membrane</location>
        <topology evidence="2">Single-pass membrane protein</topology>
    </subcellularLocation>
</comment>
<keyword evidence="7" id="KW-0732">Signal</keyword>
<dbReference type="EMBL" id="VOIH02000004">
    <property type="protein sequence ID" value="KAF3448702.1"/>
    <property type="molecule type" value="Genomic_DNA"/>
</dbReference>
<keyword evidence="9" id="KW-0833">Ubl conjugation pathway</keyword>
<keyword evidence="13" id="KW-0325">Glycoprotein</keyword>
<evidence type="ECO:0000256" key="2">
    <source>
        <dbReference type="ARBA" id="ARBA00004167"/>
    </source>
</evidence>
<dbReference type="Pfam" id="PF13947">
    <property type="entry name" value="GUB_WAK_bind"/>
    <property type="match status" value="1"/>
</dbReference>
<evidence type="ECO:0000256" key="19">
    <source>
        <dbReference type="SAM" id="Phobius"/>
    </source>
</evidence>
<evidence type="ECO:0000256" key="16">
    <source>
        <dbReference type="ARBA" id="ARBA00048679"/>
    </source>
</evidence>
<comment type="catalytic activity">
    <reaction evidence="1">
        <text>S-ubiquitinyl-[E2 ubiquitin-conjugating enzyme]-L-cysteine + [acceptor protein]-L-lysine = [E2 ubiquitin-conjugating enzyme]-L-cysteine + N(6)-ubiquitinyl-[acceptor protein]-L-lysine.</text>
        <dbReference type="EC" id="2.3.2.27"/>
    </reaction>
</comment>
<dbReference type="InterPro" id="IPR046948">
    <property type="entry name" value="ATL20-22-like"/>
</dbReference>
<keyword evidence="6" id="KW-0479">Metal-binding</keyword>
<evidence type="ECO:0000256" key="10">
    <source>
        <dbReference type="ARBA" id="ARBA00022833"/>
    </source>
</evidence>
<feature type="region of interest" description="Disordered" evidence="18">
    <location>
        <begin position="471"/>
        <end position="506"/>
    </location>
</feature>
<sequence length="579" mass="65129">MRLQQQQHRPDSPEFREFVIKKIDHRSLTININDDVDKCFPKRYLFRNFNVSGTPFQPQDHSNVTLLNCSSFVEYPTLRRQKKIDCLSSSNYEVVALPTYKHTAPIALCRVIFKVSVPVSLNYSSNLNVDDVVLKWVEPNCGDCETSGGHCGFMNNDTGNSQIGCFYPENYQPLPPTPNNRYAQTTRSLSDSSSVVVFLLVYFVFVYVIKRPPSPPSSSSPEIARSSSAKTCPETYCPSNALTVKFPFRLPEYQRDPRCGYPGFHLSCNNRNETIVSLPSGDFAVRSILYERQKLWIDDPETYCLPKRLMEKNFSVSGTNFMVENLTPFAFLNCSSDVVETTRDRLMKITCLSTDKFTVVAVPTELFNWPPPSRCRVLSTALFPETEWWLENWGIYMNTYIELTWKEPSCGICELGGGDCGFKSDIGLKTGCHNIQNHGLSRSVEYAILTTSGVLGLLCFMVLRYTSGRRGNREASTSTTTTADSSATRQSVSGTGRAGLEGPIIESYPKTQVGESGRLPKDGQTTCSICLSEYKPKDTLRTIPPCNHDFHAHCIDKWLRVNATCPFCRKEIHAPLSLV</sequence>
<dbReference type="GO" id="GO:0008270">
    <property type="term" value="F:zinc ion binding"/>
    <property type="evidence" value="ECO:0007669"/>
    <property type="project" value="UniProtKB-KW"/>
</dbReference>
<comment type="catalytic activity">
    <reaction evidence="16">
        <text>L-seryl-[protein] + ATP = O-phospho-L-seryl-[protein] + ADP + H(+)</text>
        <dbReference type="Rhea" id="RHEA:17989"/>
        <dbReference type="Rhea" id="RHEA-COMP:9863"/>
        <dbReference type="Rhea" id="RHEA-COMP:11604"/>
        <dbReference type="ChEBI" id="CHEBI:15378"/>
        <dbReference type="ChEBI" id="CHEBI:29999"/>
        <dbReference type="ChEBI" id="CHEBI:30616"/>
        <dbReference type="ChEBI" id="CHEBI:83421"/>
        <dbReference type="ChEBI" id="CHEBI:456216"/>
        <dbReference type="EC" id="2.7.11.1"/>
    </reaction>
</comment>
<evidence type="ECO:0000256" key="1">
    <source>
        <dbReference type="ARBA" id="ARBA00000900"/>
    </source>
</evidence>
<dbReference type="SMART" id="SM00184">
    <property type="entry name" value="RING"/>
    <property type="match status" value="1"/>
</dbReference>
<keyword evidence="10" id="KW-0862">Zinc</keyword>
<evidence type="ECO:0000256" key="11">
    <source>
        <dbReference type="ARBA" id="ARBA00022989"/>
    </source>
</evidence>
<dbReference type="InterPro" id="IPR013083">
    <property type="entry name" value="Znf_RING/FYVE/PHD"/>
</dbReference>
<feature type="transmembrane region" description="Helical" evidence="19">
    <location>
        <begin position="189"/>
        <end position="209"/>
    </location>
</feature>
<comment type="catalytic activity">
    <reaction evidence="15">
        <text>L-threonyl-[protein] + ATP = O-phospho-L-threonyl-[protein] + ADP + H(+)</text>
        <dbReference type="Rhea" id="RHEA:46608"/>
        <dbReference type="Rhea" id="RHEA-COMP:11060"/>
        <dbReference type="Rhea" id="RHEA-COMP:11605"/>
        <dbReference type="ChEBI" id="CHEBI:15378"/>
        <dbReference type="ChEBI" id="CHEBI:30013"/>
        <dbReference type="ChEBI" id="CHEBI:30616"/>
        <dbReference type="ChEBI" id="CHEBI:61977"/>
        <dbReference type="ChEBI" id="CHEBI:456216"/>
        <dbReference type="EC" id="2.7.11.1"/>
    </reaction>
</comment>
<dbReference type="PANTHER" id="PTHR46279">
    <property type="entry name" value="RING/U-BOX SUPERFAMILY PROTEIN"/>
    <property type="match status" value="1"/>
</dbReference>
<keyword evidence="8 17" id="KW-0863">Zinc-finger</keyword>
<dbReference type="PANTHER" id="PTHR46279:SF31">
    <property type="entry name" value="RING-H2 FINGER PROTEIN ATL20-LIKE ISOFORM X1"/>
    <property type="match status" value="1"/>
</dbReference>
<dbReference type="AlphaFoldDB" id="A0A8K0MJY9"/>
<keyword evidence="5 19" id="KW-0812">Transmembrane</keyword>
<dbReference type="GO" id="GO:0061630">
    <property type="term" value="F:ubiquitin protein ligase activity"/>
    <property type="evidence" value="ECO:0007669"/>
    <property type="project" value="UniProtKB-EC"/>
</dbReference>
<dbReference type="SUPFAM" id="SSF57850">
    <property type="entry name" value="RING/U-box"/>
    <property type="match status" value="1"/>
</dbReference>
<comment type="caution">
    <text evidence="21">The sequence shown here is derived from an EMBL/GenBank/DDBJ whole genome shotgun (WGS) entry which is preliminary data.</text>
</comment>
<evidence type="ECO:0000256" key="12">
    <source>
        <dbReference type="ARBA" id="ARBA00023136"/>
    </source>
</evidence>
<keyword evidence="11 19" id="KW-1133">Transmembrane helix</keyword>
<evidence type="ECO:0000256" key="7">
    <source>
        <dbReference type="ARBA" id="ARBA00022729"/>
    </source>
</evidence>
<dbReference type="GO" id="GO:0004674">
    <property type="term" value="F:protein serine/threonine kinase activity"/>
    <property type="evidence" value="ECO:0007669"/>
    <property type="project" value="UniProtKB-EC"/>
</dbReference>
<name>A0A8K0MJY9_9ROSA</name>
<dbReference type="SMART" id="SM01197">
    <property type="entry name" value="FANCL_C"/>
    <property type="match status" value="1"/>
</dbReference>
<evidence type="ECO:0000313" key="21">
    <source>
        <dbReference type="EMBL" id="KAF3448702.1"/>
    </source>
</evidence>
<keyword evidence="4" id="KW-0808">Transferase</keyword>
<dbReference type="InterPro" id="IPR032872">
    <property type="entry name" value="WAK_assoc_C"/>
</dbReference>
<feature type="domain" description="RING-type" evidence="20">
    <location>
        <begin position="527"/>
        <end position="569"/>
    </location>
</feature>
<keyword evidence="12 19" id="KW-0472">Membrane</keyword>
<dbReference type="Pfam" id="PF13639">
    <property type="entry name" value="zf-RING_2"/>
    <property type="match status" value="1"/>
</dbReference>
<comment type="pathway">
    <text evidence="3">Protein modification; protein ubiquitination.</text>
</comment>
<evidence type="ECO:0000259" key="20">
    <source>
        <dbReference type="PROSITE" id="PS50089"/>
    </source>
</evidence>
<comment type="similarity">
    <text evidence="14">Belongs to the RING-type zinc finger family. ATL subfamily.</text>
</comment>
<feature type="compositionally biased region" description="Low complexity" evidence="18">
    <location>
        <begin position="475"/>
        <end position="488"/>
    </location>
</feature>
<accession>A0A8K0MJY9</accession>
<evidence type="ECO:0000256" key="5">
    <source>
        <dbReference type="ARBA" id="ARBA00022692"/>
    </source>
</evidence>
<evidence type="ECO:0000256" key="18">
    <source>
        <dbReference type="SAM" id="MobiDB-lite"/>
    </source>
</evidence>